<dbReference type="OrthoDB" id="6508643at2759"/>
<feature type="compositionally biased region" description="Polar residues" evidence="1">
    <location>
        <begin position="26"/>
        <end position="36"/>
    </location>
</feature>
<keyword evidence="3" id="KW-1185">Reference proteome</keyword>
<evidence type="ECO:0000313" key="3">
    <source>
        <dbReference type="Proteomes" id="UP000017246"/>
    </source>
</evidence>
<dbReference type="Proteomes" id="UP000017246">
    <property type="component" value="Unassembled WGS sequence"/>
</dbReference>
<sequence length="116" mass="12943">MHQHLLCHSNSKFYLRVRCFEGFSTPSEMKSHTTIRTGDDNASPPPLEELLEHLGGAEGSESPQLLKPKKAQKEHPTERHGISRLRHRVLNATFDPESYHPDDADEEAGASLTTAS</sequence>
<feature type="compositionally biased region" description="Basic and acidic residues" evidence="1">
    <location>
        <begin position="71"/>
        <end position="81"/>
    </location>
</feature>
<evidence type="ECO:0000313" key="2">
    <source>
        <dbReference type="EMBL" id="CDI96681.1"/>
    </source>
</evidence>
<evidence type="ECO:0000256" key="1">
    <source>
        <dbReference type="SAM" id="MobiDB-lite"/>
    </source>
</evidence>
<dbReference type="EMBL" id="LN902327">
    <property type="protein sequence ID" value="CDI96681.1"/>
    <property type="molecule type" value="Genomic_DNA"/>
</dbReference>
<reference evidence="2" key="2">
    <citation type="submission" date="2015-11" db="EMBL/GenBank/DDBJ databases">
        <authorList>
            <person name="Zhang Y."/>
            <person name="Guo Z."/>
        </authorList>
    </citation>
    <scope>NUCLEOTIDE SEQUENCE</scope>
</reference>
<protein>
    <submittedName>
        <fullName evidence="2">Uncharacterized protein</fullName>
    </submittedName>
</protein>
<dbReference type="AlphaFoldDB" id="A0A087VWU4"/>
<name>A0A087VWU4_ECHMU</name>
<reference evidence="2" key="1">
    <citation type="journal article" date="2013" name="Nature">
        <title>The genomes of four tapeworm species reveal adaptations to parasitism.</title>
        <authorList>
            <person name="Tsai I.J."/>
            <person name="Zarowiecki M."/>
            <person name="Holroyd N."/>
            <person name="Garciarrubio A."/>
            <person name="Sanchez-Flores A."/>
            <person name="Brooks K.L."/>
            <person name="Tracey A."/>
            <person name="Bobes R.J."/>
            <person name="Fragoso G."/>
            <person name="Sciutto E."/>
            <person name="Aslett M."/>
            <person name="Beasley H."/>
            <person name="Bennett H.M."/>
            <person name="Cai J."/>
            <person name="Camicia F."/>
            <person name="Clark R."/>
            <person name="Cucher M."/>
            <person name="De Silva N."/>
            <person name="Day T.A."/>
            <person name="Deplazes P."/>
            <person name="Estrada K."/>
            <person name="Fernandez C."/>
            <person name="Holland P.W."/>
            <person name="Hou J."/>
            <person name="Hu S."/>
            <person name="Huckvale T."/>
            <person name="Hung S.S."/>
            <person name="Kamenetzky L."/>
            <person name="Keane J.A."/>
            <person name="Kiss F."/>
            <person name="Koziol U."/>
            <person name="Lambert O."/>
            <person name="Liu K."/>
            <person name="Luo X."/>
            <person name="Luo Y."/>
            <person name="Macchiaroli N."/>
            <person name="Nichol S."/>
            <person name="Paps J."/>
            <person name="Parkinson J."/>
            <person name="Pouchkina-Stantcheva N."/>
            <person name="Riddiford N."/>
            <person name="Rosenzvit M."/>
            <person name="Salinas G."/>
            <person name="Wasmuth J.D."/>
            <person name="Zamanian M."/>
            <person name="Zheng Y."/>
            <person name="Cai X."/>
            <person name="Soberon X."/>
            <person name="Olson P.D."/>
            <person name="Laclette J.P."/>
            <person name="Brehm K."/>
            <person name="Berriman M."/>
            <person name="Garciarrubio A."/>
            <person name="Bobes R.J."/>
            <person name="Fragoso G."/>
            <person name="Sanchez-Flores A."/>
            <person name="Estrada K."/>
            <person name="Cevallos M.A."/>
            <person name="Morett E."/>
            <person name="Gonzalez V."/>
            <person name="Portillo T."/>
            <person name="Ochoa-Leyva A."/>
            <person name="Jose M.V."/>
            <person name="Sciutto E."/>
            <person name="Landa A."/>
            <person name="Jimenez L."/>
            <person name="Valdes V."/>
            <person name="Carrero J.C."/>
            <person name="Larralde C."/>
            <person name="Morales-Montor J."/>
            <person name="Limon-Lason J."/>
            <person name="Soberon X."/>
            <person name="Laclette J.P."/>
        </authorList>
    </citation>
    <scope>NUCLEOTIDE SEQUENCE [LARGE SCALE GENOMIC DNA]</scope>
</reference>
<proteinExistence type="predicted"/>
<organism evidence="2 3">
    <name type="scientific">Echinococcus multilocularis</name>
    <name type="common">Fox tapeworm</name>
    <dbReference type="NCBI Taxonomy" id="6211"/>
    <lineage>
        <taxon>Eukaryota</taxon>
        <taxon>Metazoa</taxon>
        <taxon>Spiralia</taxon>
        <taxon>Lophotrochozoa</taxon>
        <taxon>Platyhelminthes</taxon>
        <taxon>Cestoda</taxon>
        <taxon>Eucestoda</taxon>
        <taxon>Cyclophyllidea</taxon>
        <taxon>Taeniidae</taxon>
        <taxon>Echinococcus</taxon>
    </lineage>
</organism>
<accession>A0A087VWU4</accession>
<feature type="region of interest" description="Disordered" evidence="1">
    <location>
        <begin position="26"/>
        <end position="116"/>
    </location>
</feature>
<gene>
    <name evidence="2" type="ORF">EmuJ_000037000</name>
</gene>